<dbReference type="SUPFAM" id="SSF140453">
    <property type="entry name" value="EsxAB dimer-like"/>
    <property type="match status" value="1"/>
</dbReference>
<dbReference type="InterPro" id="IPR036689">
    <property type="entry name" value="ESAT-6-like_sf"/>
</dbReference>
<feature type="compositionally biased region" description="Acidic residues" evidence="1">
    <location>
        <begin position="210"/>
        <end position="219"/>
    </location>
</feature>
<feature type="compositionally biased region" description="Polar residues" evidence="1">
    <location>
        <begin position="222"/>
        <end position="235"/>
    </location>
</feature>
<feature type="compositionally biased region" description="Low complexity" evidence="1">
    <location>
        <begin position="311"/>
        <end position="336"/>
    </location>
</feature>
<name>A0A317NEK5_9NOCA</name>
<proteinExistence type="predicted"/>
<protein>
    <submittedName>
        <fullName evidence="2">Type VII secretion system (Wss) protein ESAT-6</fullName>
    </submittedName>
</protein>
<organism evidence="2 3">
    <name type="scientific">Nocardia neocaledoniensis</name>
    <dbReference type="NCBI Taxonomy" id="236511"/>
    <lineage>
        <taxon>Bacteria</taxon>
        <taxon>Bacillati</taxon>
        <taxon>Actinomycetota</taxon>
        <taxon>Actinomycetes</taxon>
        <taxon>Mycobacteriales</taxon>
        <taxon>Nocardiaceae</taxon>
        <taxon>Nocardia</taxon>
    </lineage>
</organism>
<feature type="region of interest" description="Disordered" evidence="1">
    <location>
        <begin position="380"/>
        <end position="400"/>
    </location>
</feature>
<keyword evidence="3" id="KW-1185">Reference proteome</keyword>
<dbReference type="EMBL" id="QGTL01000007">
    <property type="protein sequence ID" value="PWV73761.1"/>
    <property type="molecule type" value="Genomic_DNA"/>
</dbReference>
<feature type="compositionally biased region" description="Low complexity" evidence="1">
    <location>
        <begin position="243"/>
        <end position="272"/>
    </location>
</feature>
<evidence type="ECO:0000256" key="1">
    <source>
        <dbReference type="SAM" id="MobiDB-lite"/>
    </source>
</evidence>
<gene>
    <name evidence="2" type="ORF">DFR69_107392</name>
</gene>
<feature type="compositionally biased region" description="Polar residues" evidence="1">
    <location>
        <begin position="173"/>
        <end position="202"/>
    </location>
</feature>
<evidence type="ECO:0000313" key="3">
    <source>
        <dbReference type="Proteomes" id="UP000246410"/>
    </source>
</evidence>
<dbReference type="AlphaFoldDB" id="A0A317NEK5"/>
<feature type="compositionally biased region" description="Gly residues" evidence="1">
    <location>
        <begin position="273"/>
        <end position="293"/>
    </location>
</feature>
<comment type="caution">
    <text evidence="2">The sequence shown here is derived from an EMBL/GenBank/DDBJ whole genome shotgun (WGS) entry which is preliminary data.</text>
</comment>
<dbReference type="Gene3D" id="1.10.287.1060">
    <property type="entry name" value="ESAT-6-like"/>
    <property type="match status" value="1"/>
</dbReference>
<accession>A0A317NEK5</accession>
<feature type="region of interest" description="Disordered" evidence="1">
    <location>
        <begin position="161"/>
        <end position="354"/>
    </location>
</feature>
<dbReference type="RefSeq" id="WP_167456346.1">
    <property type="nucleotide sequence ID" value="NZ_QGTL01000007.1"/>
</dbReference>
<sequence length="400" mass="40088">MTGTEPVKIPPATETPLCWTHKGILKAFEQVATDPANGAATKYRESGTKWTTALEQFRQRMQVSIASAWEGDSATASINAIRQYTSDADKLTPAFTTMSDQVTAAAAAAVKTKSALPGEVDPGFLDSMPWNKAVVRGQREDAEDDARDVMGNQYVLPFAGTDSAIPVLPRPANPTQTTEDPGGSTVTDNTNGGGNQPDTNGGTQQAQTTDTEDPTEQDPTESSPTGDPSSSAPTSTEEDDSTDAAGTTDPGTDSPSTSPAATSPATTNQPTGLGSGSGGGGSGISGGTGGSPGTGSPTAPKSGTAMPGGLATSAPAAAAAAANAAAAGSRGMTGMPGMMGAGAGRGKDDESEHKIPDYLITEANTSELIGELPSAVRGGVLGSHFPSANPPRTDRTSGDT</sequence>
<feature type="compositionally biased region" description="Low complexity" evidence="1">
    <location>
        <begin position="294"/>
        <end position="304"/>
    </location>
</feature>
<evidence type="ECO:0000313" key="2">
    <source>
        <dbReference type="EMBL" id="PWV73761.1"/>
    </source>
</evidence>
<feature type="compositionally biased region" description="Basic and acidic residues" evidence="1">
    <location>
        <begin position="345"/>
        <end position="354"/>
    </location>
</feature>
<dbReference type="Proteomes" id="UP000246410">
    <property type="component" value="Unassembled WGS sequence"/>
</dbReference>
<reference evidence="2 3" key="1">
    <citation type="submission" date="2018-05" db="EMBL/GenBank/DDBJ databases">
        <title>Genomic Encyclopedia of Type Strains, Phase IV (KMG-IV): sequencing the most valuable type-strain genomes for metagenomic binning, comparative biology and taxonomic classification.</title>
        <authorList>
            <person name="Goeker M."/>
        </authorList>
    </citation>
    <scope>NUCLEOTIDE SEQUENCE [LARGE SCALE GENOMIC DNA]</scope>
    <source>
        <strain evidence="2 3">DSM 44717</strain>
    </source>
</reference>